<feature type="transmembrane region" description="Helical" evidence="1">
    <location>
        <begin position="64"/>
        <end position="84"/>
    </location>
</feature>
<feature type="transmembrane region" description="Helical" evidence="1">
    <location>
        <begin position="355"/>
        <end position="371"/>
    </location>
</feature>
<comment type="caution">
    <text evidence="2">The sequence shown here is derived from an EMBL/GenBank/DDBJ whole genome shotgun (WGS) entry which is preliminary data.</text>
</comment>
<evidence type="ECO:0000256" key="1">
    <source>
        <dbReference type="SAM" id="Phobius"/>
    </source>
</evidence>
<evidence type="ECO:0000313" key="3">
    <source>
        <dbReference type="Proteomes" id="UP001215503"/>
    </source>
</evidence>
<keyword evidence="1" id="KW-1133">Transmembrane helix</keyword>
<keyword evidence="1" id="KW-0472">Membrane</keyword>
<evidence type="ECO:0000313" key="2">
    <source>
        <dbReference type="EMBL" id="MDF2095818.1"/>
    </source>
</evidence>
<proteinExistence type="predicted"/>
<organism evidence="2 3">
    <name type="scientific">Aquibaculum arenosum</name>
    <dbReference type="NCBI Taxonomy" id="3032591"/>
    <lineage>
        <taxon>Bacteria</taxon>
        <taxon>Pseudomonadati</taxon>
        <taxon>Pseudomonadota</taxon>
        <taxon>Alphaproteobacteria</taxon>
        <taxon>Rhodospirillales</taxon>
        <taxon>Rhodovibrionaceae</taxon>
        <taxon>Aquibaculum</taxon>
    </lineage>
</organism>
<keyword evidence="3" id="KW-1185">Reference proteome</keyword>
<keyword evidence="1" id="KW-0812">Transmembrane</keyword>
<gene>
    <name evidence="2" type="ORF">P2G67_07505</name>
</gene>
<feature type="transmembrane region" description="Helical" evidence="1">
    <location>
        <begin position="36"/>
        <end position="57"/>
    </location>
</feature>
<feature type="transmembrane region" description="Helical" evidence="1">
    <location>
        <begin position="238"/>
        <end position="255"/>
    </location>
</feature>
<dbReference type="RefSeq" id="WP_275821600.1">
    <property type="nucleotide sequence ID" value="NZ_JARHUD010000004.1"/>
</dbReference>
<feature type="transmembrane region" description="Helical" evidence="1">
    <location>
        <begin position="321"/>
        <end position="343"/>
    </location>
</feature>
<feature type="transmembrane region" description="Helical" evidence="1">
    <location>
        <begin position="193"/>
        <end position="209"/>
    </location>
</feature>
<accession>A0ABT5YLJ6</accession>
<feature type="transmembrane region" description="Helical" evidence="1">
    <location>
        <begin position="215"/>
        <end position="231"/>
    </location>
</feature>
<dbReference type="EMBL" id="JARHUD010000004">
    <property type="protein sequence ID" value="MDF2095818.1"/>
    <property type="molecule type" value="Genomic_DNA"/>
</dbReference>
<feature type="transmembrane region" description="Helical" evidence="1">
    <location>
        <begin position="169"/>
        <end position="186"/>
    </location>
</feature>
<protein>
    <recommendedName>
        <fullName evidence="4">O-antigen ligase domain-containing protein</fullName>
    </recommendedName>
</protein>
<feature type="transmembrane region" description="Helical" evidence="1">
    <location>
        <begin position="104"/>
        <end position="122"/>
    </location>
</feature>
<sequence length="428" mass="47504">MNANSIARGVSVIGFLLLFPGFVFYHYLISAGLAPAVLGGLFGPVSLVLFLSYLALLPMNLGSLLQAGSLYTVGVFGFIFYVLLVTLAHTSSFSWDFIQAAGEQSYGVLVFWVALFFLGFFLPLESRVLRRASLFCALAITGFILHYVATTGSVFFYARELYDADEGVATYQGFARSSLGLWILLVVTARSEFFRWLMVVSGVFVLFVLGARSELFAFMALSIMLLVVLGMRSLKTVFFATVACAALVAVVMVNMETLTESRQLQILDLRSSTSWNARQVLEDQAWEVIKENPIWGQFAAHTTRGGIGFYAHNYLSAWENYGLIGVTSYLMLTIVPCVVGAYWCFIETSRFSQRWLMSFVVNAVCLILIFASKPVFWPLVAFGWGLHGNALGAMQRSLQAHPRAVMAPGPTFRLIHVHRSDYNRSPSR</sequence>
<feature type="transmembrane region" description="Helical" evidence="1">
    <location>
        <begin position="12"/>
        <end position="30"/>
    </location>
</feature>
<dbReference type="Proteomes" id="UP001215503">
    <property type="component" value="Unassembled WGS sequence"/>
</dbReference>
<feature type="transmembrane region" description="Helical" evidence="1">
    <location>
        <begin position="134"/>
        <end position="157"/>
    </location>
</feature>
<evidence type="ECO:0008006" key="4">
    <source>
        <dbReference type="Google" id="ProtNLM"/>
    </source>
</evidence>
<reference evidence="2 3" key="1">
    <citation type="submission" date="2023-03" db="EMBL/GenBank/DDBJ databases">
        <title>Fodinicurvata sp. CAU 1616 isolated from sea sendiment.</title>
        <authorList>
            <person name="Kim W."/>
        </authorList>
    </citation>
    <scope>NUCLEOTIDE SEQUENCE [LARGE SCALE GENOMIC DNA]</scope>
    <source>
        <strain evidence="2 3">CAU 1616</strain>
    </source>
</reference>
<name>A0ABT5YLJ6_9PROT</name>